<organism evidence="4 5">
    <name type="scientific">Melanomma pulvis-pyrius CBS 109.77</name>
    <dbReference type="NCBI Taxonomy" id="1314802"/>
    <lineage>
        <taxon>Eukaryota</taxon>
        <taxon>Fungi</taxon>
        <taxon>Dikarya</taxon>
        <taxon>Ascomycota</taxon>
        <taxon>Pezizomycotina</taxon>
        <taxon>Dothideomycetes</taxon>
        <taxon>Pleosporomycetidae</taxon>
        <taxon>Pleosporales</taxon>
        <taxon>Melanommataceae</taxon>
        <taxon>Melanomma</taxon>
    </lineage>
</organism>
<reference evidence="4" key="1">
    <citation type="journal article" date="2020" name="Stud. Mycol.">
        <title>101 Dothideomycetes genomes: a test case for predicting lifestyles and emergence of pathogens.</title>
        <authorList>
            <person name="Haridas S."/>
            <person name="Albert R."/>
            <person name="Binder M."/>
            <person name="Bloem J."/>
            <person name="Labutti K."/>
            <person name="Salamov A."/>
            <person name="Andreopoulos B."/>
            <person name="Baker S."/>
            <person name="Barry K."/>
            <person name="Bills G."/>
            <person name="Bluhm B."/>
            <person name="Cannon C."/>
            <person name="Castanera R."/>
            <person name="Culley D."/>
            <person name="Daum C."/>
            <person name="Ezra D."/>
            <person name="Gonzalez J."/>
            <person name="Henrissat B."/>
            <person name="Kuo A."/>
            <person name="Liang C."/>
            <person name="Lipzen A."/>
            <person name="Lutzoni F."/>
            <person name="Magnuson J."/>
            <person name="Mondo S."/>
            <person name="Nolan M."/>
            <person name="Ohm R."/>
            <person name="Pangilinan J."/>
            <person name="Park H.-J."/>
            <person name="Ramirez L."/>
            <person name="Alfaro M."/>
            <person name="Sun H."/>
            <person name="Tritt A."/>
            <person name="Yoshinaga Y."/>
            <person name="Zwiers L.-H."/>
            <person name="Turgeon B."/>
            <person name="Goodwin S."/>
            <person name="Spatafora J."/>
            <person name="Crous P."/>
            <person name="Grigoriev I."/>
        </authorList>
    </citation>
    <scope>NUCLEOTIDE SEQUENCE</scope>
    <source>
        <strain evidence="4">CBS 109.77</strain>
    </source>
</reference>
<evidence type="ECO:0000259" key="3">
    <source>
        <dbReference type="Pfam" id="PF05368"/>
    </source>
</evidence>
<keyword evidence="5" id="KW-1185">Reference proteome</keyword>
<dbReference type="InterPro" id="IPR008030">
    <property type="entry name" value="NmrA-like"/>
</dbReference>
<evidence type="ECO:0000313" key="5">
    <source>
        <dbReference type="Proteomes" id="UP000799757"/>
    </source>
</evidence>
<dbReference type="EMBL" id="MU002800">
    <property type="protein sequence ID" value="KAF2785618.1"/>
    <property type="molecule type" value="Genomic_DNA"/>
</dbReference>
<dbReference type="SUPFAM" id="SSF51735">
    <property type="entry name" value="NAD(P)-binding Rossmann-fold domains"/>
    <property type="match status" value="1"/>
</dbReference>
<evidence type="ECO:0000313" key="4">
    <source>
        <dbReference type="EMBL" id="KAF2785618.1"/>
    </source>
</evidence>
<evidence type="ECO:0000256" key="2">
    <source>
        <dbReference type="ARBA" id="ARBA00022857"/>
    </source>
</evidence>
<dbReference type="InterPro" id="IPR051164">
    <property type="entry name" value="NmrA-like_oxidored"/>
</dbReference>
<dbReference type="Pfam" id="PF05368">
    <property type="entry name" value="NmrA"/>
    <property type="match status" value="1"/>
</dbReference>
<dbReference type="InterPro" id="IPR036291">
    <property type="entry name" value="NAD(P)-bd_dom_sf"/>
</dbReference>
<comment type="similarity">
    <text evidence="1">Belongs to the NmrA-type oxidoreductase family.</text>
</comment>
<dbReference type="Gene3D" id="3.90.25.10">
    <property type="entry name" value="UDP-galactose 4-epimerase, domain 1"/>
    <property type="match status" value="1"/>
</dbReference>
<keyword evidence="2" id="KW-0521">NADP</keyword>
<dbReference type="PANTHER" id="PTHR42748">
    <property type="entry name" value="NITROGEN METABOLITE REPRESSION PROTEIN NMRA FAMILY MEMBER"/>
    <property type="match status" value="1"/>
</dbReference>
<proteinExistence type="inferred from homology"/>
<gene>
    <name evidence="4" type="ORF">K505DRAFT_330902</name>
</gene>
<dbReference type="GO" id="GO:0005634">
    <property type="term" value="C:nucleus"/>
    <property type="evidence" value="ECO:0007669"/>
    <property type="project" value="TreeGrafter"/>
</dbReference>
<protein>
    <submittedName>
        <fullName evidence="4">NAD(P)-binding protein</fullName>
    </submittedName>
</protein>
<accession>A0A6A6WNT9</accession>
<name>A0A6A6WNT9_9PLEO</name>
<dbReference type="PANTHER" id="PTHR42748:SF31">
    <property type="entry name" value="NMRA-LIKE DOMAIN-CONTAINING PROTEIN-RELATED"/>
    <property type="match status" value="1"/>
</dbReference>
<sequence>MPANPNTDLLLITSAGGKQATALLPLLSSWKNIRLAVHTPASRARLQALHPHAETVATDLYSPSNCTSLLKDVSVAIHIGPSYHPHEASIGKMMVDAATNAHANGTGRLQHFILSSVFNTQLSKMLNHDSKREIEEHLIESGLPYTILQPSTFMDNLPVAHLASQPAPIFRAAWSVHVTFSWLALCDLAAAMKSVLEGREKHFYAQYPLASTHAPLSFSSALAILSDKIGKEVKIEVLSFGQAVDSLLIRLYGKIEGVDPRSKDAAQRMILYYDGRGMRGNSNVLEWLVGRPGVQFGEWVEGKVREGGK</sequence>
<dbReference type="OrthoDB" id="419598at2759"/>
<dbReference type="Proteomes" id="UP000799757">
    <property type="component" value="Unassembled WGS sequence"/>
</dbReference>
<dbReference type="AlphaFoldDB" id="A0A6A6WNT9"/>
<dbReference type="Gene3D" id="3.40.50.720">
    <property type="entry name" value="NAD(P)-binding Rossmann-like Domain"/>
    <property type="match status" value="1"/>
</dbReference>
<feature type="domain" description="NmrA-like" evidence="3">
    <location>
        <begin position="7"/>
        <end position="244"/>
    </location>
</feature>
<evidence type="ECO:0000256" key="1">
    <source>
        <dbReference type="ARBA" id="ARBA00006328"/>
    </source>
</evidence>